<evidence type="ECO:0000313" key="6">
    <source>
        <dbReference type="Proteomes" id="UP001107558"/>
    </source>
</evidence>
<comment type="subcellular location">
    <subcellularLocation>
        <location evidence="1">Nucleus</location>
    </subcellularLocation>
</comment>
<evidence type="ECO:0000259" key="4">
    <source>
        <dbReference type="PROSITE" id="PS50097"/>
    </source>
</evidence>
<feature type="region of interest" description="Disordered" evidence="3">
    <location>
        <begin position="162"/>
        <end position="252"/>
    </location>
</feature>
<dbReference type="PROSITE" id="PS50097">
    <property type="entry name" value="BTB"/>
    <property type="match status" value="1"/>
</dbReference>
<dbReference type="Pfam" id="PF00651">
    <property type="entry name" value="BTB"/>
    <property type="match status" value="1"/>
</dbReference>
<dbReference type="SUPFAM" id="SSF54695">
    <property type="entry name" value="POZ domain"/>
    <property type="match status" value="1"/>
</dbReference>
<feature type="region of interest" description="Disordered" evidence="3">
    <location>
        <begin position="120"/>
        <end position="148"/>
    </location>
</feature>
<evidence type="ECO:0000313" key="5">
    <source>
        <dbReference type="EMBL" id="KAG5672870.1"/>
    </source>
</evidence>
<feature type="compositionally biased region" description="Basic and acidic residues" evidence="3">
    <location>
        <begin position="162"/>
        <end position="179"/>
    </location>
</feature>
<dbReference type="InterPro" id="IPR051095">
    <property type="entry name" value="Dros_DevTransReg"/>
</dbReference>
<feature type="compositionally biased region" description="Polar residues" evidence="3">
    <location>
        <begin position="222"/>
        <end position="252"/>
    </location>
</feature>
<dbReference type="PANTHER" id="PTHR23110:SF107">
    <property type="entry name" value="SEX DETERMINATION PROTEIN FRUITLESS"/>
    <property type="match status" value="1"/>
</dbReference>
<dbReference type="Proteomes" id="UP001107558">
    <property type="component" value="Chromosome 3"/>
</dbReference>
<dbReference type="Gene3D" id="3.30.710.10">
    <property type="entry name" value="Potassium Channel Kv1.1, Chain A"/>
    <property type="match status" value="1"/>
</dbReference>
<dbReference type="GO" id="GO:0005634">
    <property type="term" value="C:nucleus"/>
    <property type="evidence" value="ECO:0007669"/>
    <property type="project" value="UniProtKB-SubCell"/>
</dbReference>
<dbReference type="InterPro" id="IPR011333">
    <property type="entry name" value="SKP1/BTB/POZ_sf"/>
</dbReference>
<organism evidence="5 6">
    <name type="scientific">Polypedilum vanderplanki</name>
    <name type="common">Sleeping chironomid midge</name>
    <dbReference type="NCBI Taxonomy" id="319348"/>
    <lineage>
        <taxon>Eukaryota</taxon>
        <taxon>Metazoa</taxon>
        <taxon>Ecdysozoa</taxon>
        <taxon>Arthropoda</taxon>
        <taxon>Hexapoda</taxon>
        <taxon>Insecta</taxon>
        <taxon>Pterygota</taxon>
        <taxon>Neoptera</taxon>
        <taxon>Endopterygota</taxon>
        <taxon>Diptera</taxon>
        <taxon>Nematocera</taxon>
        <taxon>Chironomoidea</taxon>
        <taxon>Chironomidae</taxon>
        <taxon>Chironominae</taxon>
        <taxon>Polypedilum</taxon>
        <taxon>Polypedilum</taxon>
    </lineage>
</organism>
<dbReference type="GO" id="GO:0006357">
    <property type="term" value="P:regulation of transcription by RNA polymerase II"/>
    <property type="evidence" value="ECO:0007669"/>
    <property type="project" value="TreeGrafter"/>
</dbReference>
<dbReference type="PANTHER" id="PTHR23110">
    <property type="entry name" value="BTB DOMAIN TRANSCRIPTION FACTOR"/>
    <property type="match status" value="1"/>
</dbReference>
<keyword evidence="6" id="KW-1185">Reference proteome</keyword>
<comment type="caution">
    <text evidence="5">The sequence shown here is derived from an EMBL/GenBank/DDBJ whole genome shotgun (WGS) entry which is preliminary data.</text>
</comment>
<gene>
    <name evidence="5" type="ORF">PVAND_002958</name>
</gene>
<protein>
    <recommendedName>
        <fullName evidence="4">BTB domain-containing protein</fullName>
    </recommendedName>
</protein>
<dbReference type="EMBL" id="JADBJN010000003">
    <property type="protein sequence ID" value="KAG5672870.1"/>
    <property type="molecule type" value="Genomic_DNA"/>
</dbReference>
<evidence type="ECO:0000256" key="2">
    <source>
        <dbReference type="ARBA" id="ARBA00023242"/>
    </source>
</evidence>
<evidence type="ECO:0000256" key="3">
    <source>
        <dbReference type="SAM" id="MobiDB-lite"/>
    </source>
</evidence>
<feature type="domain" description="BTB" evidence="4">
    <location>
        <begin position="30"/>
        <end position="96"/>
    </location>
</feature>
<name>A0A9J6BUA1_POLVA</name>
<dbReference type="AlphaFoldDB" id="A0A9J6BUA1"/>
<reference evidence="5" key="1">
    <citation type="submission" date="2021-03" db="EMBL/GenBank/DDBJ databases">
        <title>Chromosome level genome of the anhydrobiotic midge Polypedilum vanderplanki.</title>
        <authorList>
            <person name="Yoshida Y."/>
            <person name="Kikawada T."/>
            <person name="Gusev O."/>
        </authorList>
    </citation>
    <scope>NUCLEOTIDE SEQUENCE</scope>
    <source>
        <strain evidence="5">NIAS01</strain>
        <tissue evidence="5">Whole body or cell culture</tissue>
    </source>
</reference>
<dbReference type="OrthoDB" id="5560627at2759"/>
<sequence>MDQQYVLRWNKHHENLSDGVISYFERGLMCDVTITVGPRQKLKAHQAILSACSPYFESIFTENTHQNVTVMMVNVDHDILKAIIEYMYKGEVNIAQKLLPDFLKTAAHFQVKGLVDPENISQNASDYDHHLPSSASPPIPPSAENDIDRKRPHLEHRNSLIAERFESEHESDSMHRDYDLTNENDNNRTELSPNLNDHIRKRRKDSICDNTLPHKRLHLRTPESNASSHSSYKISPLPKSNSNDVDAFINNT</sequence>
<dbReference type="InterPro" id="IPR000210">
    <property type="entry name" value="BTB/POZ_dom"/>
</dbReference>
<evidence type="ECO:0000256" key="1">
    <source>
        <dbReference type="ARBA" id="ARBA00004123"/>
    </source>
</evidence>
<feature type="compositionally biased region" description="Polar residues" evidence="3">
    <location>
        <begin position="181"/>
        <end position="195"/>
    </location>
</feature>
<proteinExistence type="predicted"/>
<dbReference type="SMART" id="SM00225">
    <property type="entry name" value="BTB"/>
    <property type="match status" value="1"/>
</dbReference>
<keyword evidence="2" id="KW-0539">Nucleus</keyword>
<accession>A0A9J6BUA1</accession>
<dbReference type="CDD" id="cd18315">
    <property type="entry name" value="BTB_POZ_BAB-like"/>
    <property type="match status" value="1"/>
</dbReference>